<name>A0ABP6LX95_9ACTN</name>
<keyword evidence="5" id="KW-1185">Reference proteome</keyword>
<sequence length="252" mass="27886">MSERLLRLVFTAAVTASALLAPAPAVAVPDPAADSLEKADDRPLSELLTELRQQYRQAEVATETYNATTRQLKKHQAEVARLDGRLTRARLALQDSRGAVGLLARQQYRNSMEVSSYLRLLMARDPQHAFDEGHVIAQLAQERAKRVRELADAERHADRLARAARKALDEQLTLAQRQRKQRDDVERRLKDVEELLASLSPAQLAALSEYERSRAENAPQNLVSSGALGPQRTPAPEGGRALGHAVEQLGKP</sequence>
<evidence type="ECO:0000313" key="4">
    <source>
        <dbReference type="EMBL" id="GAA3065305.1"/>
    </source>
</evidence>
<evidence type="ECO:0000313" key="5">
    <source>
        <dbReference type="Proteomes" id="UP001501532"/>
    </source>
</evidence>
<organism evidence="4 5">
    <name type="scientific">Streptomyces glomeratus</name>
    <dbReference type="NCBI Taxonomy" id="284452"/>
    <lineage>
        <taxon>Bacteria</taxon>
        <taxon>Bacillati</taxon>
        <taxon>Actinomycetota</taxon>
        <taxon>Actinomycetes</taxon>
        <taxon>Kitasatosporales</taxon>
        <taxon>Streptomycetaceae</taxon>
        <taxon>Streptomyces</taxon>
    </lineage>
</organism>
<evidence type="ECO:0000256" key="2">
    <source>
        <dbReference type="SAM" id="MobiDB-lite"/>
    </source>
</evidence>
<feature type="chain" id="PRO_5045710055" description="NlpC/P60 domain-containing protein" evidence="3">
    <location>
        <begin position="28"/>
        <end position="252"/>
    </location>
</feature>
<feature type="coiled-coil region" evidence="1">
    <location>
        <begin position="48"/>
        <end position="92"/>
    </location>
</feature>
<evidence type="ECO:0000256" key="3">
    <source>
        <dbReference type="SAM" id="SignalP"/>
    </source>
</evidence>
<protein>
    <recommendedName>
        <fullName evidence="6">NlpC/P60 domain-containing protein</fullName>
    </recommendedName>
</protein>
<proteinExistence type="predicted"/>
<dbReference type="RefSeq" id="WP_234514152.1">
    <property type="nucleotide sequence ID" value="NZ_BAAAUF010000054.1"/>
</dbReference>
<comment type="caution">
    <text evidence="4">The sequence shown here is derived from an EMBL/GenBank/DDBJ whole genome shotgun (WGS) entry which is preliminary data.</text>
</comment>
<dbReference type="EMBL" id="BAAAUF010000054">
    <property type="protein sequence ID" value="GAA3065305.1"/>
    <property type="molecule type" value="Genomic_DNA"/>
</dbReference>
<evidence type="ECO:0000256" key="1">
    <source>
        <dbReference type="SAM" id="Coils"/>
    </source>
</evidence>
<keyword evidence="3" id="KW-0732">Signal</keyword>
<dbReference type="Proteomes" id="UP001501532">
    <property type="component" value="Unassembled WGS sequence"/>
</dbReference>
<accession>A0ABP6LX95</accession>
<feature type="coiled-coil region" evidence="1">
    <location>
        <begin position="136"/>
        <end position="195"/>
    </location>
</feature>
<evidence type="ECO:0008006" key="6">
    <source>
        <dbReference type="Google" id="ProtNLM"/>
    </source>
</evidence>
<gene>
    <name evidence="4" type="ORF">GCM10010448_55820</name>
</gene>
<feature type="signal peptide" evidence="3">
    <location>
        <begin position="1"/>
        <end position="27"/>
    </location>
</feature>
<feature type="region of interest" description="Disordered" evidence="2">
    <location>
        <begin position="210"/>
        <end position="252"/>
    </location>
</feature>
<reference evidence="5" key="1">
    <citation type="journal article" date="2019" name="Int. J. Syst. Evol. Microbiol.">
        <title>The Global Catalogue of Microorganisms (GCM) 10K type strain sequencing project: providing services to taxonomists for standard genome sequencing and annotation.</title>
        <authorList>
            <consortium name="The Broad Institute Genomics Platform"/>
            <consortium name="The Broad Institute Genome Sequencing Center for Infectious Disease"/>
            <person name="Wu L."/>
            <person name="Ma J."/>
        </authorList>
    </citation>
    <scope>NUCLEOTIDE SEQUENCE [LARGE SCALE GENOMIC DNA]</scope>
    <source>
        <strain evidence="5">JCM 9091</strain>
    </source>
</reference>
<keyword evidence="1" id="KW-0175">Coiled coil</keyword>
<dbReference type="Gene3D" id="6.10.250.3150">
    <property type="match status" value="1"/>
</dbReference>